<evidence type="ECO:0000313" key="2">
    <source>
        <dbReference type="Proteomes" id="UP000221504"/>
    </source>
</evidence>
<gene>
    <name evidence="1" type="ORF">CBG52_06100</name>
</gene>
<protein>
    <recommendedName>
        <fullName evidence="3">AbrB/MazE/SpoVT family DNA-binding domain-containing protein</fullName>
    </recommendedName>
</protein>
<organism evidence="1 2">
    <name type="scientific">Fusobacterium nucleatum subsp. polymorphum</name>
    <name type="common">Fusobacterium polymorphum</name>
    <dbReference type="NCBI Taxonomy" id="76857"/>
    <lineage>
        <taxon>Bacteria</taxon>
        <taxon>Fusobacteriati</taxon>
        <taxon>Fusobacteriota</taxon>
        <taxon>Fusobacteriia</taxon>
        <taxon>Fusobacteriales</taxon>
        <taxon>Fusobacteriaceae</taxon>
        <taxon>Fusobacterium</taxon>
    </lineage>
</organism>
<proteinExistence type="predicted"/>
<sequence length="62" mass="7148">MGKEIRTVKMIFNKDGHGNLSPKISIPKSWADKLGFSQEKREAEIVFDDEKECIVIKKIKQD</sequence>
<evidence type="ECO:0000313" key="1">
    <source>
        <dbReference type="EMBL" id="PHI07796.1"/>
    </source>
</evidence>
<dbReference type="Proteomes" id="UP000221504">
    <property type="component" value="Unassembled WGS sequence"/>
</dbReference>
<reference evidence="1 2" key="1">
    <citation type="submission" date="2017-06" db="EMBL/GenBank/DDBJ databases">
        <title>Draft genome sequence of Fusobacterium nucleatum subsp. polymorphum KCOM 1267 (=ChDC F290).</title>
        <authorList>
            <person name="Kook J.-K."/>
            <person name="Park S.-N."/>
            <person name="Lim Y.K."/>
            <person name="Roh H."/>
        </authorList>
    </citation>
    <scope>NUCLEOTIDE SEQUENCE [LARGE SCALE GENOMIC DNA]</scope>
    <source>
        <strain evidence="2">KCOM 1267(ChDC F290)</strain>
    </source>
</reference>
<comment type="caution">
    <text evidence="1">The sequence shown here is derived from an EMBL/GenBank/DDBJ whole genome shotgun (WGS) entry which is preliminary data.</text>
</comment>
<name>A0A2C6BMR1_FUSNP</name>
<dbReference type="AlphaFoldDB" id="A0A2C6BMR1"/>
<dbReference type="RefSeq" id="WP_099011236.1">
    <property type="nucleotide sequence ID" value="NZ_CP077154.1"/>
</dbReference>
<accession>A0A2C6BMR1</accession>
<dbReference type="EMBL" id="NIRM01000002">
    <property type="protein sequence ID" value="PHI07796.1"/>
    <property type="molecule type" value="Genomic_DNA"/>
</dbReference>
<evidence type="ECO:0008006" key="3">
    <source>
        <dbReference type="Google" id="ProtNLM"/>
    </source>
</evidence>